<dbReference type="EMBL" id="LAZR01000296">
    <property type="protein sequence ID" value="KKN76370.1"/>
    <property type="molecule type" value="Genomic_DNA"/>
</dbReference>
<proteinExistence type="predicted"/>
<evidence type="ECO:0000313" key="1">
    <source>
        <dbReference type="EMBL" id="KKN76370.1"/>
    </source>
</evidence>
<dbReference type="AlphaFoldDB" id="A0A0F9T595"/>
<protein>
    <submittedName>
        <fullName evidence="1">Uncharacterized protein</fullName>
    </submittedName>
</protein>
<reference evidence="1" key="1">
    <citation type="journal article" date="2015" name="Nature">
        <title>Complex archaea that bridge the gap between prokaryotes and eukaryotes.</title>
        <authorList>
            <person name="Spang A."/>
            <person name="Saw J.H."/>
            <person name="Jorgensen S.L."/>
            <person name="Zaremba-Niedzwiedzka K."/>
            <person name="Martijn J."/>
            <person name="Lind A.E."/>
            <person name="van Eijk R."/>
            <person name="Schleper C."/>
            <person name="Guy L."/>
            <person name="Ettema T.J."/>
        </authorList>
    </citation>
    <scope>NUCLEOTIDE SEQUENCE</scope>
</reference>
<organism evidence="1">
    <name type="scientific">marine sediment metagenome</name>
    <dbReference type="NCBI Taxonomy" id="412755"/>
    <lineage>
        <taxon>unclassified sequences</taxon>
        <taxon>metagenomes</taxon>
        <taxon>ecological metagenomes</taxon>
    </lineage>
</organism>
<gene>
    <name evidence="1" type="ORF">LCGC14_0370560</name>
</gene>
<name>A0A0F9T595_9ZZZZ</name>
<sequence length="172" mass="20029">MNTKEIQELLCKEEVLKGNLPCENVSNIFYCSESDVVSILKSGYTVEYEVKISRSDFKADAKKSKWKFYNAKVEKGIPNYFYYACPENLINKNEVPSFAGLIYVYENGCKIIKKASILHRYKHDLIKLLTKFCRVKSERKYLGSCLLTYKNNKIKERNTIFAFKTPAQYTPL</sequence>
<comment type="caution">
    <text evidence="1">The sequence shown here is derived from an EMBL/GenBank/DDBJ whole genome shotgun (WGS) entry which is preliminary data.</text>
</comment>
<accession>A0A0F9T595</accession>